<sequence length="71" mass="7615">MLCQLSYCPTDKPDDKAKLFNFALFVCGVLLTPFAVTALNKLVRLVTLILVSGVIAAAAFFAGHADKFTHG</sequence>
<protein>
    <submittedName>
        <fullName evidence="2">Uncharacterized protein</fullName>
    </submittedName>
</protein>
<accession>A0A1S7LKP3</accession>
<reference evidence="2" key="1">
    <citation type="submission" date="2015-04" db="EMBL/GenBank/DDBJ databases">
        <authorList>
            <person name="Syromyatnikov M.Y."/>
            <person name="Popov V.N."/>
        </authorList>
    </citation>
    <scope>NUCLEOTIDE SEQUENCE</scope>
    <source>
        <strain evidence="2">MO-1</strain>
    </source>
</reference>
<proteinExistence type="predicted"/>
<gene>
    <name evidence="2" type="ORF">MAGMO_2537</name>
</gene>
<organism evidence="2">
    <name type="scientific">Magnetococcus massalia (strain MO-1)</name>
    <dbReference type="NCBI Taxonomy" id="451514"/>
    <lineage>
        <taxon>Bacteria</taxon>
        <taxon>Pseudomonadati</taxon>
        <taxon>Pseudomonadota</taxon>
        <taxon>Magnetococcia</taxon>
        <taxon>Magnetococcales</taxon>
        <taxon>Magnetococcaceae</taxon>
        <taxon>Magnetococcus</taxon>
    </lineage>
</organism>
<dbReference type="AlphaFoldDB" id="A0A1S7LKP3"/>
<evidence type="ECO:0000256" key="1">
    <source>
        <dbReference type="SAM" id="Phobius"/>
    </source>
</evidence>
<evidence type="ECO:0000313" key="2">
    <source>
        <dbReference type="EMBL" id="CRH06694.1"/>
    </source>
</evidence>
<keyword evidence="1" id="KW-0812">Transmembrane</keyword>
<keyword evidence="1" id="KW-1133">Transmembrane helix</keyword>
<dbReference type="EMBL" id="LO017727">
    <property type="protein sequence ID" value="CRH06694.1"/>
    <property type="molecule type" value="Genomic_DNA"/>
</dbReference>
<feature type="transmembrane region" description="Helical" evidence="1">
    <location>
        <begin position="19"/>
        <end position="38"/>
    </location>
</feature>
<keyword evidence="1" id="KW-0472">Membrane</keyword>
<feature type="transmembrane region" description="Helical" evidence="1">
    <location>
        <begin position="45"/>
        <end position="65"/>
    </location>
</feature>
<name>A0A1S7LKP3_MAGMO</name>